<gene>
    <name evidence="1" type="ORF">EVOR1521_LOCUS6853</name>
</gene>
<sequence>MALRCRLATFHCTCKLQYWATACSEDLATRCLTFWLVSAHGGWVTASSEGCETRWVVFWLIAVESTNGTLHGSQWRFVQPNFGWLGHCFQRRFAKRSVGGWATASSNASRRWLVIRLVSASGGWATAMFQDAMGGHVDSTAGALHGSE</sequence>
<dbReference type="EMBL" id="CAUJNA010000525">
    <property type="protein sequence ID" value="CAJ1378272.1"/>
    <property type="molecule type" value="Genomic_DNA"/>
</dbReference>
<evidence type="ECO:0000313" key="1">
    <source>
        <dbReference type="EMBL" id="CAJ1378272.1"/>
    </source>
</evidence>
<dbReference type="AlphaFoldDB" id="A0AA36MTD2"/>
<name>A0AA36MTD2_9DINO</name>
<dbReference type="Proteomes" id="UP001178507">
    <property type="component" value="Unassembled WGS sequence"/>
</dbReference>
<reference evidence="1" key="1">
    <citation type="submission" date="2023-08" db="EMBL/GenBank/DDBJ databases">
        <authorList>
            <person name="Chen Y."/>
            <person name="Shah S."/>
            <person name="Dougan E. K."/>
            <person name="Thang M."/>
            <person name="Chan C."/>
        </authorList>
    </citation>
    <scope>NUCLEOTIDE SEQUENCE</scope>
</reference>
<organism evidence="1 2">
    <name type="scientific">Effrenium voratum</name>
    <dbReference type="NCBI Taxonomy" id="2562239"/>
    <lineage>
        <taxon>Eukaryota</taxon>
        <taxon>Sar</taxon>
        <taxon>Alveolata</taxon>
        <taxon>Dinophyceae</taxon>
        <taxon>Suessiales</taxon>
        <taxon>Symbiodiniaceae</taxon>
        <taxon>Effrenium</taxon>
    </lineage>
</organism>
<protein>
    <submittedName>
        <fullName evidence="1">Uncharacterized protein</fullName>
    </submittedName>
</protein>
<accession>A0AA36MTD2</accession>
<keyword evidence="2" id="KW-1185">Reference proteome</keyword>
<proteinExistence type="predicted"/>
<evidence type="ECO:0000313" key="2">
    <source>
        <dbReference type="Proteomes" id="UP001178507"/>
    </source>
</evidence>
<comment type="caution">
    <text evidence="1">The sequence shown here is derived from an EMBL/GenBank/DDBJ whole genome shotgun (WGS) entry which is preliminary data.</text>
</comment>